<sequence>MAARTPRVVEKVGYIQRIEFNNGGKFNPLNKHNALWWAKCSINLQYSTVEGFHQMHKLQSVRAVDLFPFVCALELDSQYVACTVKHRHRRSFAVATKGLPSPHRRFAILHPRHPHCRFAVLSSSFILHPSLVLHVKIGCFHVATFPPSPSRPRRCSTATATADAIFAHSKSFTVDKIEDKSPRGKDPTYHFATISLSV</sequence>
<accession>A0A328DJ86</accession>
<dbReference type="AlphaFoldDB" id="A0A328DJ86"/>
<keyword evidence="2" id="KW-1185">Reference proteome</keyword>
<name>A0A328DJ86_9ASTE</name>
<evidence type="ECO:0000313" key="2">
    <source>
        <dbReference type="Proteomes" id="UP000249390"/>
    </source>
</evidence>
<proteinExistence type="predicted"/>
<protein>
    <submittedName>
        <fullName evidence="1">Uncharacterized protein</fullName>
    </submittedName>
</protein>
<dbReference type="Proteomes" id="UP000249390">
    <property type="component" value="Unassembled WGS sequence"/>
</dbReference>
<reference evidence="1 2" key="1">
    <citation type="submission" date="2018-06" db="EMBL/GenBank/DDBJ databases">
        <title>The Genome of Cuscuta australis (Dodder) Provides Insight into the Evolution of Plant Parasitism.</title>
        <authorList>
            <person name="Liu H."/>
        </authorList>
    </citation>
    <scope>NUCLEOTIDE SEQUENCE [LARGE SCALE GENOMIC DNA]</scope>
    <source>
        <strain evidence="2">cv. Yunnan</strain>
        <tissue evidence="1">Vines</tissue>
    </source>
</reference>
<gene>
    <name evidence="1" type="ORF">DM860_006006</name>
</gene>
<organism evidence="1 2">
    <name type="scientific">Cuscuta australis</name>
    <dbReference type="NCBI Taxonomy" id="267555"/>
    <lineage>
        <taxon>Eukaryota</taxon>
        <taxon>Viridiplantae</taxon>
        <taxon>Streptophyta</taxon>
        <taxon>Embryophyta</taxon>
        <taxon>Tracheophyta</taxon>
        <taxon>Spermatophyta</taxon>
        <taxon>Magnoliopsida</taxon>
        <taxon>eudicotyledons</taxon>
        <taxon>Gunneridae</taxon>
        <taxon>Pentapetalae</taxon>
        <taxon>asterids</taxon>
        <taxon>lamiids</taxon>
        <taxon>Solanales</taxon>
        <taxon>Convolvulaceae</taxon>
        <taxon>Cuscuteae</taxon>
        <taxon>Cuscuta</taxon>
        <taxon>Cuscuta subgen. Grammica</taxon>
        <taxon>Cuscuta sect. Cleistogrammica</taxon>
    </lineage>
</organism>
<evidence type="ECO:0000313" key="1">
    <source>
        <dbReference type="EMBL" id="RAL45852.1"/>
    </source>
</evidence>
<comment type="caution">
    <text evidence="1">The sequence shown here is derived from an EMBL/GenBank/DDBJ whole genome shotgun (WGS) entry which is preliminary data.</text>
</comment>
<dbReference type="EMBL" id="NQVE01000125">
    <property type="protein sequence ID" value="RAL45852.1"/>
    <property type="molecule type" value="Genomic_DNA"/>
</dbReference>